<feature type="compositionally biased region" description="Basic and acidic residues" evidence="1">
    <location>
        <begin position="1342"/>
        <end position="1358"/>
    </location>
</feature>
<evidence type="ECO:0000256" key="1">
    <source>
        <dbReference type="SAM" id="MobiDB-lite"/>
    </source>
</evidence>
<feature type="region of interest" description="Disordered" evidence="1">
    <location>
        <begin position="430"/>
        <end position="471"/>
    </location>
</feature>
<feature type="compositionally biased region" description="Polar residues" evidence="1">
    <location>
        <begin position="304"/>
        <end position="343"/>
    </location>
</feature>
<feature type="region of interest" description="Disordered" evidence="1">
    <location>
        <begin position="158"/>
        <end position="221"/>
    </location>
</feature>
<dbReference type="OrthoDB" id="5870116at2759"/>
<reference evidence="3" key="1">
    <citation type="submission" date="2007-07" db="EMBL/GenBank/DDBJ databases">
        <title>PCAP assembly of the Caenorhabditis remanei genome.</title>
        <authorList>
            <consortium name="The Caenorhabditis remanei Sequencing Consortium"/>
            <person name="Wilson R.K."/>
        </authorList>
    </citation>
    <scope>NUCLEOTIDE SEQUENCE [LARGE SCALE GENOMIC DNA]</scope>
    <source>
        <strain evidence="3">PB4641</strain>
    </source>
</reference>
<keyword evidence="4" id="KW-1185">Reference proteome</keyword>
<feature type="compositionally biased region" description="Basic and acidic residues" evidence="1">
    <location>
        <begin position="167"/>
        <end position="198"/>
    </location>
</feature>
<dbReference type="EMBL" id="DS268412">
    <property type="protein sequence ID" value="EFP05565.1"/>
    <property type="molecule type" value="Genomic_DNA"/>
</dbReference>
<protein>
    <recommendedName>
        <fullName evidence="2">DUF5641 domain-containing protein</fullName>
    </recommendedName>
</protein>
<dbReference type="GO" id="GO:0003676">
    <property type="term" value="F:nucleic acid binding"/>
    <property type="evidence" value="ECO:0007669"/>
    <property type="project" value="InterPro"/>
</dbReference>
<dbReference type="STRING" id="31234.E3LQ01"/>
<gene>
    <name evidence="3" type="ORF">CRE_27366</name>
</gene>
<dbReference type="eggNOG" id="KOG0017">
    <property type="taxonomic scope" value="Eukaryota"/>
</dbReference>
<dbReference type="InParanoid" id="E3LQ01"/>
<dbReference type="HOGENOM" id="CLU_002163_0_0_1"/>
<feature type="compositionally biased region" description="Basic residues" evidence="1">
    <location>
        <begin position="451"/>
        <end position="470"/>
    </location>
</feature>
<dbReference type="Proteomes" id="UP000008281">
    <property type="component" value="Unassembled WGS sequence"/>
</dbReference>
<feature type="compositionally biased region" description="Basic and acidic residues" evidence="1">
    <location>
        <begin position="439"/>
        <end position="450"/>
    </location>
</feature>
<dbReference type="Gene3D" id="3.30.420.10">
    <property type="entry name" value="Ribonuclease H-like superfamily/Ribonuclease H"/>
    <property type="match status" value="1"/>
</dbReference>
<organism evidence="4">
    <name type="scientific">Caenorhabditis remanei</name>
    <name type="common">Caenorhabditis vulgaris</name>
    <dbReference type="NCBI Taxonomy" id="31234"/>
    <lineage>
        <taxon>Eukaryota</taxon>
        <taxon>Metazoa</taxon>
        <taxon>Ecdysozoa</taxon>
        <taxon>Nematoda</taxon>
        <taxon>Chromadorea</taxon>
        <taxon>Rhabditida</taxon>
        <taxon>Rhabditina</taxon>
        <taxon>Rhabditomorpha</taxon>
        <taxon>Rhabditoidea</taxon>
        <taxon>Rhabditidae</taxon>
        <taxon>Peloderinae</taxon>
        <taxon>Caenorhabditis</taxon>
    </lineage>
</organism>
<evidence type="ECO:0000313" key="4">
    <source>
        <dbReference type="Proteomes" id="UP000008281"/>
    </source>
</evidence>
<proteinExistence type="predicted"/>
<evidence type="ECO:0000259" key="2">
    <source>
        <dbReference type="Pfam" id="PF18701"/>
    </source>
</evidence>
<feature type="domain" description="DUF5641" evidence="2">
    <location>
        <begin position="1179"/>
        <end position="1267"/>
    </location>
</feature>
<name>E3LQ01_CAERE</name>
<accession>E3LQ01</accession>
<feature type="compositionally biased region" description="Polar residues" evidence="1">
    <location>
        <begin position="1359"/>
        <end position="1369"/>
    </location>
</feature>
<sequence length="1458" mass="163444">MSRKSSRGNSLTRMRHNSPPLQATSLLQRIVGPLKTSITKKCKTAGELIESSDHAIALFEDPHAEHITTHQQELVDAAEILDDLHKTSAVLQNLGEYIQIKFSDPEMQASPEKEEYMSDVKNHLVQVHVDDIIMLINHNADKLEIILANDDTSIENISPNLENSTLSDDRDNGEEHQSPDENSARGEDAVPTDHRDSNSSKSSTYHETSSDLPNQLPEPISNNESMLKQAETGNRRLQEEVQRLKLNNEKKLLAQMATERQRLELEKERLLRQETQMDLAEARSKKSSVMLVNNEHTARHSDPTAKSVQTQSSQNVAKNAKVQSATAPIAPTPTSQPNQSIKDKTITQANPSSQEMLLMNVMNKLSSIENTQNKTNNAIFAELAKSHAKMETLVDKKLEQRLQELIKDEEDSVNHSGETEEEKEFIREYENQGNTADEPSGKSKSKSDNRHRNHSRSRSSSRSHSRHRSHSSLLTDISLDTLVKHIKAFDGTGKLDIFEKTFANSVIKHPKLNDDMRYSILTTLVKGEAAPCIDQSTDSKLAIETTLNNLRNVYGKCNDKYNLLDRLKKLPFHQSSTKQMRLDIASHTVILGLLREKDMPENDEPAIYVIVGKLPPAMRWKIISYLSKMGPKVTQTQVLQRISQCIDNIELENTIMSQVTLTAANEVPTSYADINYAKATTSFPQKAIGQPLPNANKRPKSDAQLAYNPNAYSNQFYDATSKANLDGIYAPGYKGVDWNLLARSFPFTKDEVDRCPTYRQQQSAVFAQSATSSTTSTHANPSTDADTVVDCITWEGAQRKSTTEIPITTQKMLNRSSRFFVPREPRTLNNGISAGTGSKVPNSVPHADLPTALCNIYSQISTPIPLETALTAPTPLETAIVKTFTIILLTFSKTLNRQKWETPLMKEFAASKDPVYQAKVAWYLIIKEHYQDAEYLALKLPSSLSPYMDSDGLYRVNQQIASSVLPQKKNRPILIHHDHQSVLLLVLETLIYSCLALRGAYPRLVPDSKSEKYVLTLKIIYREVGVPSEINSDNAGTFKLDAAIINKDIDRFEYSQTLTCFLASKSITCRHITTLAVWQGDIYKRVVQLVRRQALKEYGPRVYDYHPLSYVISGAQGTIHKRPLSPFPHSPGDLTALRPFEIPNPGVTTEIPSDFDESTNPTGITEASVRGQMDRFEGNMEKAWKLWSIGYLNFSREAIHRKHRHSTLIPEVGQIVIVYINLLKRHKWPLGVVTKVNKSAGDGKIRSATVKCRDKFFERPVCQLIPLTITLLNHQYKKDMSEGITAIDTGSTKAEVTGPTEITYSKTASPTPDTLLSLDNRYAPELFPANVLPNIAERSAHHPAEKGTAADETEDHKQCNTTQTGTSTNPENLILEDIYSPEDGVYQDPQNTLPNIARDYGAENLPEGRSRDYHPRRAKATHINYVHTADIKILSRPSPPECCQLYHALHSFDNLKAL</sequence>
<dbReference type="InterPro" id="IPR036397">
    <property type="entry name" value="RNaseH_sf"/>
</dbReference>
<evidence type="ECO:0000313" key="3">
    <source>
        <dbReference type="EMBL" id="EFP05565.1"/>
    </source>
</evidence>
<dbReference type="Pfam" id="PF18701">
    <property type="entry name" value="DUF5641"/>
    <property type="match status" value="1"/>
</dbReference>
<feature type="region of interest" description="Disordered" evidence="1">
    <location>
        <begin position="1342"/>
        <end position="1369"/>
    </location>
</feature>
<dbReference type="InterPro" id="IPR040676">
    <property type="entry name" value="DUF5641"/>
</dbReference>
<feature type="region of interest" description="Disordered" evidence="1">
    <location>
        <begin position="296"/>
        <end position="343"/>
    </location>
</feature>